<sequence length="376" mass="42757">MGYKLVISSDSHVVEPPYLWEQRMDRQKWGDAIPQLRKGGEDDPTDWWYFDNVKFGPTGNIAAAGKRFTNPKEIIQAGVFENVRPGGFIPEDHVKDMDIDGVWGGVLYPSTGLPLYGMENNDLLRDVFCAYNDWLAEFCSAAPDRIKGIGEILLDEGIDQGIAEMKRAKKIGLAGVMISSYPRAGQSYDLPMYEPFWAAAEEIDIPVTLHVTTNRPGHKLTVKDGKNAQSGADRCNHDYFVRMDLAQMIYVGVFERYPKLKIVEAEHEIAWLPYFINRMDLNYKERHENIPYRFKGDTLPSDFMRNNVFHSFQEDDLGIQMRDLIGVHTLMWGSDYPHAESTFPESQRILSEILKGVPQGEQDMIVGGNCAKLYGF</sequence>
<protein>
    <recommendedName>
        <fullName evidence="2">Amidohydrolase-related domain-containing protein</fullName>
    </recommendedName>
</protein>
<dbReference type="InterPro" id="IPR006680">
    <property type="entry name" value="Amidohydro-rel"/>
</dbReference>
<organism evidence="3">
    <name type="scientific">marine metagenome</name>
    <dbReference type="NCBI Taxonomy" id="408172"/>
    <lineage>
        <taxon>unclassified sequences</taxon>
        <taxon>metagenomes</taxon>
        <taxon>ecological metagenomes</taxon>
    </lineage>
</organism>
<gene>
    <name evidence="3" type="ORF">METZ01_LOCUS124476</name>
</gene>
<dbReference type="InterPro" id="IPR032466">
    <property type="entry name" value="Metal_Hydrolase"/>
</dbReference>
<dbReference type="Pfam" id="PF04909">
    <property type="entry name" value="Amidohydro_2"/>
    <property type="match status" value="1"/>
</dbReference>
<reference evidence="3" key="1">
    <citation type="submission" date="2018-05" db="EMBL/GenBank/DDBJ databases">
        <authorList>
            <person name="Lanie J.A."/>
            <person name="Ng W.-L."/>
            <person name="Kazmierczak K.M."/>
            <person name="Andrzejewski T.M."/>
            <person name="Davidsen T.M."/>
            <person name="Wayne K.J."/>
            <person name="Tettelin H."/>
            <person name="Glass J.I."/>
            <person name="Rusch D."/>
            <person name="Podicherti R."/>
            <person name="Tsui H.-C.T."/>
            <person name="Winkler M.E."/>
        </authorList>
    </citation>
    <scope>NUCLEOTIDE SEQUENCE</scope>
</reference>
<dbReference type="SUPFAM" id="SSF51556">
    <property type="entry name" value="Metallo-dependent hydrolases"/>
    <property type="match status" value="1"/>
</dbReference>
<dbReference type="InterPro" id="IPR032465">
    <property type="entry name" value="ACMSD"/>
</dbReference>
<dbReference type="GO" id="GO:0019748">
    <property type="term" value="P:secondary metabolic process"/>
    <property type="evidence" value="ECO:0007669"/>
    <property type="project" value="TreeGrafter"/>
</dbReference>
<dbReference type="GO" id="GO:0005737">
    <property type="term" value="C:cytoplasm"/>
    <property type="evidence" value="ECO:0007669"/>
    <property type="project" value="TreeGrafter"/>
</dbReference>
<evidence type="ECO:0000256" key="1">
    <source>
        <dbReference type="ARBA" id="ARBA00023239"/>
    </source>
</evidence>
<dbReference type="GO" id="GO:0016787">
    <property type="term" value="F:hydrolase activity"/>
    <property type="evidence" value="ECO:0007669"/>
    <property type="project" value="InterPro"/>
</dbReference>
<dbReference type="EMBL" id="UINC01017316">
    <property type="protein sequence ID" value="SVA71622.1"/>
    <property type="molecule type" value="Genomic_DNA"/>
</dbReference>
<dbReference type="PANTHER" id="PTHR21240:SF28">
    <property type="entry name" value="ISO-OROTATE DECARBOXYLASE (EUROFUNG)"/>
    <property type="match status" value="1"/>
</dbReference>
<accession>A0A381Y4N4</accession>
<dbReference type="PANTHER" id="PTHR21240">
    <property type="entry name" value="2-AMINO-3-CARBOXYLMUCONATE-6-SEMIALDEHYDE DECARBOXYLASE"/>
    <property type="match status" value="1"/>
</dbReference>
<evidence type="ECO:0000313" key="3">
    <source>
        <dbReference type="EMBL" id="SVA71622.1"/>
    </source>
</evidence>
<dbReference type="Gene3D" id="3.20.20.140">
    <property type="entry name" value="Metal-dependent hydrolases"/>
    <property type="match status" value="1"/>
</dbReference>
<keyword evidence="1" id="KW-0456">Lyase</keyword>
<feature type="domain" description="Amidohydrolase-related" evidence="2">
    <location>
        <begin position="126"/>
        <end position="376"/>
    </location>
</feature>
<evidence type="ECO:0000259" key="2">
    <source>
        <dbReference type="Pfam" id="PF04909"/>
    </source>
</evidence>
<dbReference type="AlphaFoldDB" id="A0A381Y4N4"/>
<name>A0A381Y4N4_9ZZZZ</name>
<dbReference type="GO" id="GO:0016831">
    <property type="term" value="F:carboxy-lyase activity"/>
    <property type="evidence" value="ECO:0007669"/>
    <property type="project" value="InterPro"/>
</dbReference>
<proteinExistence type="predicted"/>